<dbReference type="EMBL" id="JABAIV010000014">
    <property type="protein sequence ID" value="NNG25760.1"/>
    <property type="molecule type" value="Genomic_DNA"/>
</dbReference>
<comment type="caution">
    <text evidence="1">The sequence shown here is derived from an EMBL/GenBank/DDBJ whole genome shotgun (WGS) entry which is preliminary data.</text>
</comment>
<name>A0A7Y2K327_9BURK</name>
<accession>A0A7Y2K327</accession>
<dbReference type="AlphaFoldDB" id="A0A7Y2K327"/>
<sequence length="49" mass="4944">MNIRLGVRTLALLALVAASTAVLVQPELIGGSRTATALAIGTIPVVGHH</sequence>
<dbReference type="RefSeq" id="WP_171088547.1">
    <property type="nucleotide sequence ID" value="NZ_JABAIV010000014.1"/>
</dbReference>
<dbReference type="Proteomes" id="UP000533905">
    <property type="component" value="Unassembled WGS sequence"/>
</dbReference>
<proteinExistence type="predicted"/>
<organism evidence="1 2">
    <name type="scientific">Telluria aromaticivorans</name>
    <dbReference type="NCBI Taxonomy" id="2725995"/>
    <lineage>
        <taxon>Bacteria</taxon>
        <taxon>Pseudomonadati</taxon>
        <taxon>Pseudomonadota</taxon>
        <taxon>Betaproteobacteria</taxon>
        <taxon>Burkholderiales</taxon>
        <taxon>Oxalobacteraceae</taxon>
        <taxon>Telluria group</taxon>
        <taxon>Telluria</taxon>
    </lineage>
</organism>
<evidence type="ECO:0000313" key="2">
    <source>
        <dbReference type="Proteomes" id="UP000533905"/>
    </source>
</evidence>
<evidence type="ECO:0000313" key="1">
    <source>
        <dbReference type="EMBL" id="NNG25760.1"/>
    </source>
</evidence>
<reference evidence="1 2" key="1">
    <citation type="submission" date="2020-04" db="EMBL/GenBank/DDBJ databases">
        <title>Massilia sp. nov., a cold adapted bacteria isolated from Arctic soil.</title>
        <authorList>
            <person name="Son J."/>
            <person name="Ka J.-O."/>
        </authorList>
    </citation>
    <scope>NUCLEOTIDE SEQUENCE [LARGE SCALE GENOMIC DNA]</scope>
    <source>
        <strain evidence="1 2">ML15P13</strain>
    </source>
</reference>
<keyword evidence="2" id="KW-1185">Reference proteome</keyword>
<protein>
    <submittedName>
        <fullName evidence="1">Uncharacterized protein</fullName>
    </submittedName>
</protein>
<gene>
    <name evidence="1" type="ORF">HGB41_22515</name>
</gene>